<dbReference type="PATRIC" id="fig|447.4.peg.1800"/>
<evidence type="ECO:0000313" key="4">
    <source>
        <dbReference type="Proteomes" id="UP000054695"/>
    </source>
</evidence>
<accession>A0A0W0RT52</accession>
<dbReference type="RefSeq" id="WP_058459332.1">
    <property type="nucleotide sequence ID" value="NZ_CAAAIY010000001.1"/>
</dbReference>
<organism evidence="3 4">
    <name type="scientific">Legionella bozemanae</name>
    <name type="common">Fluoribacter bozemanae</name>
    <dbReference type="NCBI Taxonomy" id="447"/>
    <lineage>
        <taxon>Bacteria</taxon>
        <taxon>Pseudomonadati</taxon>
        <taxon>Pseudomonadota</taxon>
        <taxon>Gammaproteobacteria</taxon>
        <taxon>Legionellales</taxon>
        <taxon>Legionellaceae</taxon>
        <taxon>Legionella</taxon>
    </lineage>
</organism>
<sequence>MKQAILLLLLLTSLLAGCHTPNPGQASKIDNAGYGGVGGAGGSGSSGGPGSSGGLGGVGGGR</sequence>
<feature type="chain" id="PRO_5006911264" description="Lipoprotein" evidence="2">
    <location>
        <begin position="19"/>
        <end position="62"/>
    </location>
</feature>
<dbReference type="PROSITE" id="PS51257">
    <property type="entry name" value="PROKAR_LIPOPROTEIN"/>
    <property type="match status" value="1"/>
</dbReference>
<keyword evidence="2" id="KW-0732">Signal</keyword>
<evidence type="ECO:0000256" key="1">
    <source>
        <dbReference type="SAM" id="MobiDB-lite"/>
    </source>
</evidence>
<gene>
    <name evidence="3" type="ORF">Lboz_1690</name>
</gene>
<dbReference type="EMBL" id="LNXU01000017">
    <property type="protein sequence ID" value="KTC74250.1"/>
    <property type="molecule type" value="Genomic_DNA"/>
</dbReference>
<evidence type="ECO:0000313" key="3">
    <source>
        <dbReference type="EMBL" id="KTC74250.1"/>
    </source>
</evidence>
<dbReference type="AlphaFoldDB" id="A0A0W0RT52"/>
<keyword evidence="4" id="KW-1185">Reference proteome</keyword>
<name>A0A0W0RT52_LEGBO</name>
<proteinExistence type="predicted"/>
<reference evidence="3 4" key="1">
    <citation type="submission" date="2015-11" db="EMBL/GenBank/DDBJ databases">
        <title>Genomic analysis of 38 Legionella species identifies large and diverse effector repertoires.</title>
        <authorList>
            <person name="Burstein D."/>
            <person name="Amaro F."/>
            <person name="Zusman T."/>
            <person name="Lifshitz Z."/>
            <person name="Cohen O."/>
            <person name="Gilbert J.A."/>
            <person name="Pupko T."/>
            <person name="Shuman H.A."/>
            <person name="Segal G."/>
        </authorList>
    </citation>
    <scope>NUCLEOTIDE SEQUENCE [LARGE SCALE GENOMIC DNA]</scope>
    <source>
        <strain evidence="3 4">WIGA</strain>
    </source>
</reference>
<dbReference type="Proteomes" id="UP000054695">
    <property type="component" value="Unassembled WGS sequence"/>
</dbReference>
<protein>
    <recommendedName>
        <fullName evidence="5">Lipoprotein</fullName>
    </recommendedName>
</protein>
<comment type="caution">
    <text evidence="3">The sequence shown here is derived from an EMBL/GenBank/DDBJ whole genome shotgun (WGS) entry which is preliminary data.</text>
</comment>
<feature type="region of interest" description="Disordered" evidence="1">
    <location>
        <begin position="40"/>
        <end position="62"/>
    </location>
</feature>
<evidence type="ECO:0000256" key="2">
    <source>
        <dbReference type="SAM" id="SignalP"/>
    </source>
</evidence>
<evidence type="ECO:0008006" key="5">
    <source>
        <dbReference type="Google" id="ProtNLM"/>
    </source>
</evidence>
<feature type="signal peptide" evidence="2">
    <location>
        <begin position="1"/>
        <end position="18"/>
    </location>
</feature>